<feature type="domain" description="Serine hydroxymethyltransferase-like" evidence="11">
    <location>
        <begin position="12"/>
        <end position="387"/>
    </location>
</feature>
<dbReference type="InterPro" id="IPR015422">
    <property type="entry name" value="PyrdxlP-dep_Trfase_small"/>
</dbReference>
<comment type="subcellular location">
    <subcellularLocation>
        <location evidence="2 9">Cytoplasm</location>
    </subcellularLocation>
</comment>
<dbReference type="GO" id="GO:0035999">
    <property type="term" value="P:tetrahydrofolate interconversion"/>
    <property type="evidence" value="ECO:0007669"/>
    <property type="project" value="UniProtKB-UniRule"/>
</dbReference>
<feature type="binding site" evidence="9">
    <location>
        <begin position="127"/>
        <end position="129"/>
    </location>
    <ligand>
        <name>(6S)-5,6,7,8-tetrahydrofolate</name>
        <dbReference type="ChEBI" id="CHEBI:57453"/>
    </ligand>
</feature>
<evidence type="ECO:0000256" key="8">
    <source>
        <dbReference type="ARBA" id="ARBA00022898"/>
    </source>
</evidence>
<dbReference type="EMBL" id="MUJK01000001">
    <property type="protein sequence ID" value="POF43748.1"/>
    <property type="molecule type" value="Genomic_DNA"/>
</dbReference>
<evidence type="ECO:0000256" key="6">
    <source>
        <dbReference type="ARBA" id="ARBA00022563"/>
    </source>
</evidence>
<dbReference type="GO" id="GO:0008168">
    <property type="term" value="F:methyltransferase activity"/>
    <property type="evidence" value="ECO:0007669"/>
    <property type="project" value="UniProtKB-KW"/>
</dbReference>
<protein>
    <recommendedName>
        <fullName evidence="9">2-methylserine hydroxymethyltransferase</fullName>
        <shortName evidence="9">MSHMT</shortName>
        <ecNumber evidence="9">2.1.2.7</ecNumber>
    </recommendedName>
    <alternativeName>
        <fullName evidence="9">Alpha-methylserine hydroxymethyltransferase</fullName>
    </alternativeName>
    <alternativeName>
        <fullName evidence="9">D-alanine 2-hydroxymethyltransferase</fullName>
    </alternativeName>
</protein>
<dbReference type="CDD" id="cd00378">
    <property type="entry name" value="SHMT"/>
    <property type="match status" value="1"/>
</dbReference>
<evidence type="ECO:0000256" key="10">
    <source>
        <dbReference type="PIRSR" id="PIRSR000412-50"/>
    </source>
</evidence>
<evidence type="ECO:0000256" key="9">
    <source>
        <dbReference type="HAMAP-Rule" id="MF_00051"/>
    </source>
</evidence>
<comment type="similarity">
    <text evidence="3 9">Belongs to the SHMT family.</text>
</comment>
<dbReference type="InterPro" id="IPR001085">
    <property type="entry name" value="Ser_HO-MeTrfase"/>
</dbReference>
<reference evidence="13" key="1">
    <citation type="submission" date="2017-02" db="EMBL/GenBank/DDBJ databases">
        <authorList>
            <person name="Furmanczyk E.M."/>
        </authorList>
    </citation>
    <scope>NUCLEOTIDE SEQUENCE [LARGE SCALE GENOMIC DNA]</scope>
    <source>
        <strain evidence="13">AP3_22</strain>
    </source>
</reference>
<dbReference type="GO" id="GO:0019264">
    <property type="term" value="P:glycine biosynthetic process from serine"/>
    <property type="evidence" value="ECO:0007669"/>
    <property type="project" value="InterPro"/>
</dbReference>
<organism evidence="12 13">
    <name type="scientific">Pseudomonas laurylsulfativorans</name>
    <dbReference type="NCBI Taxonomy" id="1943631"/>
    <lineage>
        <taxon>Bacteria</taxon>
        <taxon>Pseudomonadati</taxon>
        <taxon>Pseudomonadota</taxon>
        <taxon>Gammaproteobacteria</taxon>
        <taxon>Pseudomonadales</taxon>
        <taxon>Pseudomonadaceae</taxon>
        <taxon>Pseudomonas</taxon>
    </lineage>
</organism>
<dbReference type="InterPro" id="IPR049943">
    <property type="entry name" value="Ser_HO-MeTrfase-like"/>
</dbReference>
<dbReference type="Gene3D" id="3.90.1150.10">
    <property type="entry name" value="Aspartate Aminotransferase, domain 1"/>
    <property type="match status" value="1"/>
</dbReference>
<dbReference type="OrthoDB" id="9803846at2"/>
<comment type="subunit">
    <text evidence="4 9">Homodimer.</text>
</comment>
<name>A0A2S3VUY2_9PSED</name>
<dbReference type="InterPro" id="IPR015424">
    <property type="entry name" value="PyrdxlP-dep_Trfase"/>
</dbReference>
<keyword evidence="12" id="KW-0489">Methyltransferase</keyword>
<evidence type="ECO:0000313" key="13">
    <source>
        <dbReference type="Proteomes" id="UP000237440"/>
    </source>
</evidence>
<evidence type="ECO:0000256" key="4">
    <source>
        <dbReference type="ARBA" id="ARBA00011738"/>
    </source>
</evidence>
<dbReference type="NCBIfam" id="NF000586">
    <property type="entry name" value="PRK00011.1"/>
    <property type="match status" value="1"/>
</dbReference>
<proteinExistence type="inferred from homology"/>
<dbReference type="SUPFAM" id="SSF53383">
    <property type="entry name" value="PLP-dependent transferases"/>
    <property type="match status" value="1"/>
</dbReference>
<accession>A0A2S3VUY2</accession>
<evidence type="ECO:0000256" key="1">
    <source>
        <dbReference type="ARBA" id="ARBA00001933"/>
    </source>
</evidence>
<dbReference type="RefSeq" id="WP_103393373.1">
    <property type="nucleotide sequence ID" value="NZ_MUJK01000001.1"/>
</dbReference>
<dbReference type="AlphaFoldDB" id="A0A2S3VUY2"/>
<feature type="modified residue" description="N6-(pyridoxal phosphate)lysine" evidence="9 10">
    <location>
        <position position="232"/>
    </location>
</feature>
<keyword evidence="5 9" id="KW-0963">Cytoplasm</keyword>
<keyword evidence="13" id="KW-1185">Reference proteome</keyword>
<feature type="site" description="Plays an important role in substrate specificity" evidence="9">
    <location>
        <position position="231"/>
    </location>
</feature>
<dbReference type="Pfam" id="PF00464">
    <property type="entry name" value="SHMT"/>
    <property type="match status" value="1"/>
</dbReference>
<feature type="binding site" evidence="9">
    <location>
        <position position="123"/>
    </location>
    <ligand>
        <name>(6S)-5,6,7,8-tetrahydrofolate</name>
        <dbReference type="ChEBI" id="CHEBI:57453"/>
    </ligand>
</feature>
<dbReference type="PANTHER" id="PTHR11680:SF35">
    <property type="entry name" value="SERINE HYDROXYMETHYLTRANSFERASE 1"/>
    <property type="match status" value="1"/>
</dbReference>
<dbReference type="GO" id="GO:0050413">
    <property type="term" value="F:D-alanine 2-hydroxymethyltransferase activity"/>
    <property type="evidence" value="ECO:0007669"/>
    <property type="project" value="UniProtKB-EC"/>
</dbReference>
<feature type="binding site" evidence="9">
    <location>
        <position position="247"/>
    </location>
    <ligand>
        <name>(6S)-5,6,7,8-tetrahydrofolate</name>
        <dbReference type="ChEBI" id="CHEBI:57453"/>
    </ligand>
</feature>
<evidence type="ECO:0000256" key="2">
    <source>
        <dbReference type="ARBA" id="ARBA00004496"/>
    </source>
</evidence>
<dbReference type="GO" id="GO:0032259">
    <property type="term" value="P:methylation"/>
    <property type="evidence" value="ECO:0007669"/>
    <property type="project" value="UniProtKB-KW"/>
</dbReference>
<dbReference type="GO" id="GO:0005829">
    <property type="term" value="C:cytosol"/>
    <property type="evidence" value="ECO:0007669"/>
    <property type="project" value="TreeGrafter"/>
</dbReference>
<keyword evidence="8 9" id="KW-0663">Pyridoxal phosphate</keyword>
<dbReference type="GO" id="GO:0004372">
    <property type="term" value="F:glycine hydroxymethyltransferase activity"/>
    <property type="evidence" value="ECO:0007669"/>
    <property type="project" value="InterPro"/>
</dbReference>
<evidence type="ECO:0000256" key="5">
    <source>
        <dbReference type="ARBA" id="ARBA00022490"/>
    </source>
</evidence>
<dbReference type="UniPathway" id="UPA00193"/>
<comment type="catalytic activity">
    <reaction evidence="9">
        <text>(6R)-5,10-methylene-5,6,7,8-tetrahydrofolate + D-alanine + H2O = 2-methylserine + (6S)-5,6,7,8-tetrahydrofolate</text>
        <dbReference type="Rhea" id="RHEA:10064"/>
        <dbReference type="ChEBI" id="CHEBI:15377"/>
        <dbReference type="ChEBI" id="CHEBI:15636"/>
        <dbReference type="ChEBI" id="CHEBI:57416"/>
        <dbReference type="ChEBI" id="CHEBI:57453"/>
        <dbReference type="ChEBI" id="CHEBI:58275"/>
        <dbReference type="EC" id="2.1.2.7"/>
    </reaction>
</comment>
<comment type="pathway">
    <text evidence="9">One-carbon metabolism; tetrahydrofolate interconversion.</text>
</comment>
<evidence type="ECO:0000313" key="12">
    <source>
        <dbReference type="EMBL" id="POF43748.1"/>
    </source>
</evidence>
<keyword evidence="6 9" id="KW-0554">One-carbon metabolism</keyword>
<dbReference type="Gene3D" id="3.40.640.10">
    <property type="entry name" value="Type I PLP-dependent aspartate aminotransferase-like (Major domain)"/>
    <property type="match status" value="1"/>
</dbReference>
<evidence type="ECO:0000259" key="11">
    <source>
        <dbReference type="Pfam" id="PF00464"/>
    </source>
</evidence>
<comment type="function">
    <text evidence="9">Catalyzes the reversible interconversion of alpha-methyl-L-serine to D-alanine with tetrahydrofolate (THF) serving as the one-carbon carrier.</text>
</comment>
<dbReference type="InterPro" id="IPR015421">
    <property type="entry name" value="PyrdxlP-dep_Trfase_major"/>
</dbReference>
<dbReference type="Proteomes" id="UP000237440">
    <property type="component" value="Unassembled WGS sequence"/>
</dbReference>
<dbReference type="FunFam" id="3.40.640.10:FF:000001">
    <property type="entry name" value="Serine hydroxymethyltransferase"/>
    <property type="match status" value="1"/>
</dbReference>
<comment type="cofactor">
    <cofactor evidence="1 9 10">
        <name>pyridoxal 5'-phosphate</name>
        <dbReference type="ChEBI" id="CHEBI:597326"/>
    </cofactor>
</comment>
<comment type="caution">
    <text evidence="9">Lacks conserved residue(s) required for the propagation of feature annotation.</text>
</comment>
<dbReference type="GO" id="GO:0030170">
    <property type="term" value="F:pyridoxal phosphate binding"/>
    <property type="evidence" value="ECO:0007669"/>
    <property type="project" value="UniProtKB-UniRule"/>
</dbReference>
<dbReference type="HAMAP" id="MF_00051">
    <property type="entry name" value="SHMT"/>
    <property type="match status" value="1"/>
</dbReference>
<gene>
    <name evidence="9" type="primary">mshmt</name>
    <name evidence="12" type="ORF">B0D71_02735</name>
</gene>
<evidence type="ECO:0000256" key="7">
    <source>
        <dbReference type="ARBA" id="ARBA00022679"/>
    </source>
</evidence>
<keyword evidence="7 9" id="KW-0808">Transferase</keyword>
<dbReference type="InterPro" id="IPR039429">
    <property type="entry name" value="SHMT-like_dom"/>
</dbReference>
<dbReference type="PANTHER" id="PTHR11680">
    <property type="entry name" value="SERINE HYDROXYMETHYLTRANSFERASE"/>
    <property type="match status" value="1"/>
</dbReference>
<dbReference type="PIRSF" id="PIRSF000412">
    <property type="entry name" value="SHMT"/>
    <property type="match status" value="1"/>
</dbReference>
<sequence length="423" mass="45092">MTKSYFHDHLAVRDPLIFNALENEKKRQQGQIELIASENSVSLASLDALGSVITNKTVEGYPGKRFHGGADFADVVEQAAIDRAKELFGCGYVNVQPHSGTQANQAVFFALLQRGDVVLSLDLAAGGHLSHGAKPNQSGRWFTIVSYGVDRETGRIDYDNVEALALEHKPKLIISGGSSYPREIDFPRMREIADKAGATYLVDMAHFAGLVAAGVHPSPIPHADIVTCTTTKTLRGARGGLVMTNREDLFKKLQPAVFPGVQGSAHLATIAGKAVCLGEALTDEFKTYGANVKANARLLAEVLQKRGVRIVSGGTDTHVVLVDVSSKGLTGQESQDVLSAINITSNKNPIPFDSAKPSEWKGLRLGSSAGTTRGFGAKEFEVIGNLIADIFDAQAGAEAALEEVIAKSRATVAKLVAEFPIYA</sequence>
<dbReference type="EC" id="2.1.2.7" evidence="9"/>
<evidence type="ECO:0000256" key="3">
    <source>
        <dbReference type="ARBA" id="ARBA00006376"/>
    </source>
</evidence>
<comment type="caution">
    <text evidence="12">The sequence shown here is derived from an EMBL/GenBank/DDBJ whole genome shotgun (WGS) entry which is preliminary data.</text>
</comment>